<dbReference type="InterPro" id="IPR026120">
    <property type="entry name" value="TMEM11"/>
</dbReference>
<dbReference type="GO" id="GO:0007007">
    <property type="term" value="P:inner mitochondrial membrane organization"/>
    <property type="evidence" value="ECO:0007669"/>
    <property type="project" value="TreeGrafter"/>
</dbReference>
<dbReference type="GO" id="GO:0005743">
    <property type="term" value="C:mitochondrial inner membrane"/>
    <property type="evidence" value="ECO:0007669"/>
    <property type="project" value="UniProtKB-SubCell"/>
</dbReference>
<evidence type="ECO:0000256" key="5">
    <source>
        <dbReference type="ARBA" id="ARBA00022792"/>
    </source>
</evidence>
<name>A0A084WKK7_ANOSI</name>
<evidence type="ECO:0000256" key="4">
    <source>
        <dbReference type="ARBA" id="ARBA00022692"/>
    </source>
</evidence>
<evidence type="ECO:0000256" key="9">
    <source>
        <dbReference type="SAM" id="Phobius"/>
    </source>
</evidence>
<dbReference type="EMBL" id="KE525349">
    <property type="protein sequence ID" value="KFB50751.1"/>
    <property type="molecule type" value="Genomic_DNA"/>
</dbReference>
<dbReference type="STRING" id="74873.A0A084WKK7"/>
<keyword evidence="6 9" id="KW-1133">Transmembrane helix</keyword>
<gene>
    <name evidence="10" type="ORF">ZHAS_00018798</name>
</gene>
<organism evidence="10">
    <name type="scientific">Anopheles sinensis</name>
    <name type="common">Mosquito</name>
    <dbReference type="NCBI Taxonomy" id="74873"/>
    <lineage>
        <taxon>Eukaryota</taxon>
        <taxon>Metazoa</taxon>
        <taxon>Ecdysozoa</taxon>
        <taxon>Arthropoda</taxon>
        <taxon>Hexapoda</taxon>
        <taxon>Insecta</taxon>
        <taxon>Pterygota</taxon>
        <taxon>Neoptera</taxon>
        <taxon>Endopterygota</taxon>
        <taxon>Diptera</taxon>
        <taxon>Nematocera</taxon>
        <taxon>Culicoidea</taxon>
        <taxon>Culicidae</taxon>
        <taxon>Anophelinae</taxon>
        <taxon>Anopheles</taxon>
    </lineage>
</organism>
<evidence type="ECO:0000256" key="8">
    <source>
        <dbReference type="ARBA" id="ARBA00023136"/>
    </source>
</evidence>
<evidence type="ECO:0000313" key="10">
    <source>
        <dbReference type="EMBL" id="KFB50751.1"/>
    </source>
</evidence>
<keyword evidence="7" id="KW-0496">Mitochondrion</keyword>
<dbReference type="EnsemblMetazoa" id="ASIC018798-RA">
    <property type="protein sequence ID" value="ASIC018798-PA"/>
    <property type="gene ID" value="ASIC018798"/>
</dbReference>
<reference evidence="10 12" key="1">
    <citation type="journal article" date="2014" name="BMC Genomics">
        <title>Genome sequence of Anopheles sinensis provides insight into genetics basis of mosquito competence for malaria parasites.</title>
        <authorList>
            <person name="Zhou D."/>
            <person name="Zhang D."/>
            <person name="Ding G."/>
            <person name="Shi L."/>
            <person name="Hou Q."/>
            <person name="Ye Y."/>
            <person name="Xu Y."/>
            <person name="Zhou H."/>
            <person name="Xiong C."/>
            <person name="Li S."/>
            <person name="Yu J."/>
            <person name="Hong S."/>
            <person name="Yu X."/>
            <person name="Zou P."/>
            <person name="Chen C."/>
            <person name="Chang X."/>
            <person name="Wang W."/>
            <person name="Lv Y."/>
            <person name="Sun Y."/>
            <person name="Ma L."/>
            <person name="Shen B."/>
            <person name="Zhu C."/>
        </authorList>
    </citation>
    <scope>NUCLEOTIDE SEQUENCE [LARGE SCALE GENOMIC DNA]</scope>
</reference>
<keyword evidence="4 9" id="KW-0812">Transmembrane</keyword>
<comment type="similarity">
    <text evidence="3">Belongs to the TMEM11 family.</text>
</comment>
<comment type="subcellular location">
    <subcellularLocation>
        <location evidence="2">Mitochondrion inner membrane</location>
        <topology evidence="2">Multi-pass membrane protein</topology>
    </subcellularLocation>
</comment>
<keyword evidence="8 9" id="KW-0472">Membrane</keyword>
<dbReference type="AlphaFoldDB" id="A0A084WKK7"/>
<feature type="transmembrane region" description="Helical" evidence="9">
    <location>
        <begin position="96"/>
        <end position="116"/>
    </location>
</feature>
<sequence>MSETVNQAKRLSPIDELISPSVRVIREVYEGENAHEMFQADLNKALFDKVRFIIIEPTRLGEETERWIAVGNCLHKTALVSGAASIAIGLVWREKLTIYSASFCVVSMFCTSLYAICWNCDPCVEYQVERKQRNLLKIPVPEGASSPVVLVHTGNRFATINHRIVTVLATSVCVWSVYRAFK</sequence>
<comment type="function">
    <text evidence="1">Plays a role in mitochondrial morphogenesis.</text>
</comment>
<evidence type="ECO:0000256" key="1">
    <source>
        <dbReference type="ARBA" id="ARBA00002812"/>
    </source>
</evidence>
<keyword evidence="5" id="KW-0999">Mitochondrion inner membrane</keyword>
<evidence type="ECO:0000256" key="2">
    <source>
        <dbReference type="ARBA" id="ARBA00004448"/>
    </source>
</evidence>
<dbReference type="VEuPathDB" id="VectorBase:ASIS019968"/>
<evidence type="ECO:0000256" key="7">
    <source>
        <dbReference type="ARBA" id="ARBA00023128"/>
    </source>
</evidence>
<dbReference type="OrthoDB" id="9970856at2759"/>
<dbReference type="OMA" id="FSKMAAW"/>
<proteinExistence type="inferred from homology"/>
<dbReference type="PANTHER" id="PTHR15099:SF2">
    <property type="entry name" value="TRANSMEMBRANE PROTEIN 11, MITOCHONDRIAL"/>
    <property type="match status" value="1"/>
</dbReference>
<accession>A0A084WKK7</accession>
<evidence type="ECO:0000256" key="6">
    <source>
        <dbReference type="ARBA" id="ARBA00022989"/>
    </source>
</evidence>
<dbReference type="EMBL" id="ATLV01024125">
    <property type="status" value="NOT_ANNOTATED_CDS"/>
    <property type="molecule type" value="Genomic_DNA"/>
</dbReference>
<protein>
    <submittedName>
        <fullName evidence="10">AGAP005550-PA-like protein</fullName>
    </submittedName>
</protein>
<keyword evidence="12" id="KW-1185">Reference proteome</keyword>
<evidence type="ECO:0000256" key="3">
    <source>
        <dbReference type="ARBA" id="ARBA00006060"/>
    </source>
</evidence>
<dbReference type="Pfam" id="PF14972">
    <property type="entry name" value="Mito_morph_reg"/>
    <property type="match status" value="1"/>
</dbReference>
<reference evidence="11" key="2">
    <citation type="submission" date="2020-05" db="UniProtKB">
        <authorList>
            <consortium name="EnsemblMetazoa"/>
        </authorList>
    </citation>
    <scope>IDENTIFICATION</scope>
</reference>
<evidence type="ECO:0000313" key="11">
    <source>
        <dbReference type="EnsemblMetazoa" id="ASIC018798-PA"/>
    </source>
</evidence>
<evidence type="ECO:0000313" key="12">
    <source>
        <dbReference type="Proteomes" id="UP000030765"/>
    </source>
</evidence>
<dbReference type="Proteomes" id="UP000030765">
    <property type="component" value="Unassembled WGS sequence"/>
</dbReference>
<dbReference type="VEuPathDB" id="VectorBase:ASIC018798"/>
<dbReference type="PANTHER" id="PTHR15099">
    <property type="entry name" value="PROTEIN PM1"/>
    <property type="match status" value="1"/>
</dbReference>